<name>A0ACB9C2C8_ARCLA</name>
<evidence type="ECO:0000313" key="2">
    <source>
        <dbReference type="Proteomes" id="UP001055879"/>
    </source>
</evidence>
<comment type="caution">
    <text evidence="1">The sequence shown here is derived from an EMBL/GenBank/DDBJ whole genome shotgun (WGS) entry which is preliminary data.</text>
</comment>
<gene>
    <name evidence="1" type="ORF">L6452_17071</name>
</gene>
<accession>A0ACB9C2C8</accession>
<sequence>MDNVFKLISPNSPKSPLNMALKAVHVTQVPNLDQVPDDLNHSNNPPPPPTFNINPADQFMVIGHRGTGMNLLQSPDPRMKSLKENSILAFNAAGNFNLDFIEFDVQVTKDDCPIIFHDNFIFTEEKGVVIEKRVTDLNLDEFLSYGPQREPDKAGKPLFRKTKDGRIFEWKVEKDDHLCTLEEVFQNVNHSMGFNIEFKFDDNIVYKEDDLVHVIQVVLHVVFKYAKDRSIIFSSFQPDAALLIRKLQTAYPVFFLTNGGSEIYTDIRRNSLDEAMKLCLAGGLNGIVSEVRAILRNPGVIRRIQDSKLSLISYGQLNNVREVVYAQLLMGVGGVIVDLVHEITEAVADFGKTVKEDNAIKEEEEEGDIKCSQYQLSNLMKLIPGLIQP</sequence>
<reference evidence="2" key="1">
    <citation type="journal article" date="2022" name="Mol. Ecol. Resour.">
        <title>The genomes of chicory, endive, great burdock and yacon provide insights into Asteraceae palaeo-polyploidization history and plant inulin production.</title>
        <authorList>
            <person name="Fan W."/>
            <person name="Wang S."/>
            <person name="Wang H."/>
            <person name="Wang A."/>
            <person name="Jiang F."/>
            <person name="Liu H."/>
            <person name="Zhao H."/>
            <person name="Xu D."/>
            <person name="Zhang Y."/>
        </authorList>
    </citation>
    <scope>NUCLEOTIDE SEQUENCE [LARGE SCALE GENOMIC DNA]</scope>
    <source>
        <strain evidence="2">cv. Niubang</strain>
    </source>
</reference>
<dbReference type="Proteomes" id="UP001055879">
    <property type="component" value="Linkage Group LG05"/>
</dbReference>
<protein>
    <submittedName>
        <fullName evidence="1">Uncharacterized protein</fullName>
    </submittedName>
</protein>
<reference evidence="1 2" key="2">
    <citation type="journal article" date="2022" name="Mol. Ecol. Resour.">
        <title>The genomes of chicory, endive, great burdock and yacon provide insights into Asteraceae paleo-polyploidization history and plant inulin production.</title>
        <authorList>
            <person name="Fan W."/>
            <person name="Wang S."/>
            <person name="Wang H."/>
            <person name="Wang A."/>
            <person name="Jiang F."/>
            <person name="Liu H."/>
            <person name="Zhao H."/>
            <person name="Xu D."/>
            <person name="Zhang Y."/>
        </authorList>
    </citation>
    <scope>NUCLEOTIDE SEQUENCE [LARGE SCALE GENOMIC DNA]</scope>
    <source>
        <strain evidence="2">cv. Niubang</strain>
    </source>
</reference>
<keyword evidence="2" id="KW-1185">Reference proteome</keyword>
<dbReference type="EMBL" id="CM042051">
    <property type="protein sequence ID" value="KAI3728434.1"/>
    <property type="molecule type" value="Genomic_DNA"/>
</dbReference>
<organism evidence="1 2">
    <name type="scientific">Arctium lappa</name>
    <name type="common">Greater burdock</name>
    <name type="synonym">Lappa major</name>
    <dbReference type="NCBI Taxonomy" id="4217"/>
    <lineage>
        <taxon>Eukaryota</taxon>
        <taxon>Viridiplantae</taxon>
        <taxon>Streptophyta</taxon>
        <taxon>Embryophyta</taxon>
        <taxon>Tracheophyta</taxon>
        <taxon>Spermatophyta</taxon>
        <taxon>Magnoliopsida</taxon>
        <taxon>eudicotyledons</taxon>
        <taxon>Gunneridae</taxon>
        <taxon>Pentapetalae</taxon>
        <taxon>asterids</taxon>
        <taxon>campanulids</taxon>
        <taxon>Asterales</taxon>
        <taxon>Asteraceae</taxon>
        <taxon>Carduoideae</taxon>
        <taxon>Cardueae</taxon>
        <taxon>Arctiinae</taxon>
        <taxon>Arctium</taxon>
    </lineage>
</organism>
<evidence type="ECO:0000313" key="1">
    <source>
        <dbReference type="EMBL" id="KAI3728434.1"/>
    </source>
</evidence>
<proteinExistence type="predicted"/>